<evidence type="ECO:0000256" key="5">
    <source>
        <dbReference type="ARBA" id="ARBA00022862"/>
    </source>
</evidence>
<evidence type="ECO:0000256" key="12">
    <source>
        <dbReference type="ARBA" id="ARBA00049091"/>
    </source>
</evidence>
<comment type="similarity">
    <text evidence="15">Belongs to the peroxiredoxin family. AhpE subfamily.</text>
</comment>
<comment type="function">
    <text evidence="14">Thiol-specific peroxidase that catalyzes the reduction of hydrogen peroxide and organic hydroperoxides to water and alcohols, respectively. Plays a role in cell protection against oxidative stress by detoxifying peroxides. May represent an important antioxidant defense against cytotoxic peroxides, especially peroxynitrite, which can be formed by activated macrophages during infection.</text>
</comment>
<dbReference type="InterPro" id="IPR036249">
    <property type="entry name" value="Thioredoxin-like_sf"/>
</dbReference>
<dbReference type="EC" id="1.11.1.24" evidence="3"/>
<dbReference type="Pfam" id="PF00578">
    <property type="entry name" value="AhpC-TSA"/>
    <property type="match status" value="1"/>
</dbReference>
<dbReference type="PROSITE" id="PS51352">
    <property type="entry name" value="THIOREDOXIN_2"/>
    <property type="match status" value="1"/>
</dbReference>
<evidence type="ECO:0000256" key="14">
    <source>
        <dbReference type="ARBA" id="ARBA00056930"/>
    </source>
</evidence>
<comment type="caution">
    <text evidence="23">The sequence shown here is derived from an EMBL/GenBank/DDBJ whole genome shotgun (WGS) entry which is preliminary data.</text>
</comment>
<dbReference type="AlphaFoldDB" id="A0A021W0S8"/>
<dbReference type="InterPro" id="IPR013766">
    <property type="entry name" value="Thioredoxin_domain"/>
</dbReference>
<evidence type="ECO:0000256" key="11">
    <source>
        <dbReference type="ARBA" id="ARBA00041373"/>
    </source>
</evidence>
<dbReference type="GO" id="GO:0005737">
    <property type="term" value="C:cytoplasm"/>
    <property type="evidence" value="ECO:0007669"/>
    <property type="project" value="TreeGrafter"/>
</dbReference>
<comment type="similarity">
    <text evidence="10">Belongs to the peroxiredoxin family. BCP/PrxQ subfamily.</text>
</comment>
<dbReference type="InterPro" id="IPR050924">
    <property type="entry name" value="Peroxiredoxin_BCP/PrxQ"/>
</dbReference>
<dbReference type="Proteomes" id="UP000019753">
    <property type="component" value="Unassembled WGS sequence"/>
</dbReference>
<comment type="subunit">
    <text evidence="2">Monomer.</text>
</comment>
<dbReference type="PANTHER" id="PTHR42801">
    <property type="entry name" value="THIOREDOXIN-DEPENDENT PEROXIDE REDUCTASE"/>
    <property type="match status" value="1"/>
</dbReference>
<dbReference type="GO" id="GO:0045454">
    <property type="term" value="P:cell redox homeostasis"/>
    <property type="evidence" value="ECO:0007669"/>
    <property type="project" value="TreeGrafter"/>
</dbReference>
<evidence type="ECO:0000256" key="9">
    <source>
        <dbReference type="ARBA" id="ARBA00032824"/>
    </source>
</evidence>
<dbReference type="InterPro" id="IPR000866">
    <property type="entry name" value="AhpC/TSA"/>
</dbReference>
<dbReference type="GO" id="GO:0034599">
    <property type="term" value="P:cellular response to oxidative stress"/>
    <property type="evidence" value="ECO:0007669"/>
    <property type="project" value="TreeGrafter"/>
</dbReference>
<evidence type="ECO:0000256" key="7">
    <source>
        <dbReference type="ARBA" id="ARBA00023157"/>
    </source>
</evidence>
<keyword evidence="6" id="KW-0560">Oxidoreductase</keyword>
<dbReference type="CDD" id="cd03018">
    <property type="entry name" value="PRX_AhpE_like"/>
    <property type="match status" value="1"/>
</dbReference>
<evidence type="ECO:0000313" key="24">
    <source>
        <dbReference type="Proteomes" id="UP000019753"/>
    </source>
</evidence>
<evidence type="ECO:0000256" key="8">
    <source>
        <dbReference type="ARBA" id="ARBA00023284"/>
    </source>
</evidence>
<dbReference type="EMBL" id="AXCW01000012">
    <property type="protein sequence ID" value="EYR64917.1"/>
    <property type="molecule type" value="Genomic_DNA"/>
</dbReference>
<reference evidence="23 24" key="1">
    <citation type="submission" date="2014-01" db="EMBL/GenBank/DDBJ databases">
        <title>Actinotalea ferrariae CF5-4.</title>
        <authorList>
            <person name="Chen F."/>
            <person name="Li Y."/>
            <person name="Wang G."/>
        </authorList>
    </citation>
    <scope>NUCLEOTIDE SEQUENCE [LARGE SCALE GENOMIC DNA]</scope>
    <source>
        <strain evidence="23 24">CF5-4</strain>
    </source>
</reference>
<proteinExistence type="inferred from homology"/>
<evidence type="ECO:0000256" key="13">
    <source>
        <dbReference type="ARBA" id="ARBA00052774"/>
    </source>
</evidence>
<comment type="subunit">
    <text evidence="16">Homodimer. Forms both dimers and octamers; a tightly-associated dimer and a ring-like octamer.</text>
</comment>
<keyword evidence="8" id="KW-0676">Redox-active center</keyword>
<dbReference type="FunFam" id="3.40.30.10:FF:000118">
    <property type="entry name" value="Peroxiredoxin AhpE"/>
    <property type="match status" value="1"/>
</dbReference>
<evidence type="ECO:0000256" key="15">
    <source>
        <dbReference type="ARBA" id="ARBA00060973"/>
    </source>
</evidence>
<dbReference type="EC" id="1.11.1.29" evidence="17"/>
<name>A0A021W0S8_9CELL</name>
<dbReference type="PANTHER" id="PTHR42801:SF20">
    <property type="entry name" value="ALKYL HYDROPEROXIDE REDUCTASE E"/>
    <property type="match status" value="1"/>
</dbReference>
<evidence type="ECO:0000256" key="10">
    <source>
        <dbReference type="ARBA" id="ARBA00038489"/>
    </source>
</evidence>
<feature type="domain" description="Thioredoxin" evidence="22">
    <location>
        <begin position="17"/>
        <end position="165"/>
    </location>
</feature>
<keyword evidence="7" id="KW-1015">Disulfide bond</keyword>
<evidence type="ECO:0000256" key="2">
    <source>
        <dbReference type="ARBA" id="ARBA00011245"/>
    </source>
</evidence>
<organism evidence="23 24">
    <name type="scientific">Actinotalea ferrariae CF5-4</name>
    <dbReference type="NCBI Taxonomy" id="948458"/>
    <lineage>
        <taxon>Bacteria</taxon>
        <taxon>Bacillati</taxon>
        <taxon>Actinomycetota</taxon>
        <taxon>Actinomycetes</taxon>
        <taxon>Micrococcales</taxon>
        <taxon>Cellulomonadaceae</taxon>
        <taxon>Actinotalea</taxon>
    </lineage>
</organism>
<evidence type="ECO:0000256" key="18">
    <source>
        <dbReference type="ARBA" id="ARBA00068979"/>
    </source>
</evidence>
<comment type="catalytic activity">
    <reaction evidence="13">
        <text>[mycoredoxin]-L-dithiol + a hydroperoxide = [mycoredoxin]-L-disulfide + an alcohol + H2O</text>
        <dbReference type="Rhea" id="RHEA:62640"/>
        <dbReference type="Rhea" id="RHEA-COMP:16137"/>
        <dbReference type="Rhea" id="RHEA-COMP:16138"/>
        <dbReference type="ChEBI" id="CHEBI:15377"/>
        <dbReference type="ChEBI" id="CHEBI:29950"/>
        <dbReference type="ChEBI" id="CHEBI:30879"/>
        <dbReference type="ChEBI" id="CHEBI:35924"/>
        <dbReference type="ChEBI" id="CHEBI:50058"/>
        <dbReference type="EC" id="1.11.1.29"/>
    </reaction>
</comment>
<evidence type="ECO:0000256" key="21">
    <source>
        <dbReference type="PIRSR" id="PIRSR000239-1"/>
    </source>
</evidence>
<sequence length="165" mass="17144">MTSGSAGVAQDVAAGAPAPGDAAPDVTLLDAHGSPVTLSGLRGGPVALVFYPFAFSRTCTTELCELRDNIEDFEAAGVRLLAVSCDPVPALRAWSEQEGFGYDLLSDFWPHGAAARAFGVFDDASGMALRGSFLVDGDGIVRWSLVNPRGVARDLGEYRAALAAL</sequence>
<evidence type="ECO:0000256" key="1">
    <source>
        <dbReference type="ARBA" id="ARBA00003330"/>
    </source>
</evidence>
<feature type="active site" description="Cysteine sulfenic acid (-SOH) intermediate; for peroxidase activity" evidence="21">
    <location>
        <position position="59"/>
    </location>
</feature>
<comment type="function">
    <text evidence="1">Thiol-specific peroxidase that catalyzes the reduction of hydrogen peroxide and organic hydroperoxides to water and alcohols, respectively. Plays a role in cell protection against oxidative stress by detoxifying peroxides and as sensor of hydrogen peroxide-mediated signaling events.</text>
</comment>
<dbReference type="RefSeq" id="WP_034222038.1">
    <property type="nucleotide sequence ID" value="NZ_AXCW01000012.1"/>
</dbReference>
<evidence type="ECO:0000256" key="6">
    <source>
        <dbReference type="ARBA" id="ARBA00023002"/>
    </source>
</evidence>
<dbReference type="GO" id="GO:0008379">
    <property type="term" value="F:thioredoxin peroxidase activity"/>
    <property type="evidence" value="ECO:0007669"/>
    <property type="project" value="TreeGrafter"/>
</dbReference>
<evidence type="ECO:0000313" key="23">
    <source>
        <dbReference type="EMBL" id="EYR64917.1"/>
    </source>
</evidence>
<evidence type="ECO:0000256" key="4">
    <source>
        <dbReference type="ARBA" id="ARBA00022559"/>
    </source>
</evidence>
<dbReference type="PIRSF" id="PIRSF000239">
    <property type="entry name" value="AHPC"/>
    <property type="match status" value="1"/>
</dbReference>
<evidence type="ECO:0000259" key="22">
    <source>
        <dbReference type="PROSITE" id="PS51352"/>
    </source>
</evidence>
<keyword evidence="24" id="KW-1185">Reference proteome</keyword>
<keyword evidence="5" id="KW-0049">Antioxidant</keyword>
<dbReference type="InterPro" id="IPR024706">
    <property type="entry name" value="Peroxiredoxin_AhpC-typ"/>
</dbReference>
<dbReference type="OrthoDB" id="9812811at2"/>
<dbReference type="Gene3D" id="3.40.30.10">
    <property type="entry name" value="Glutaredoxin"/>
    <property type="match status" value="1"/>
</dbReference>
<evidence type="ECO:0000256" key="17">
    <source>
        <dbReference type="ARBA" id="ARBA00067009"/>
    </source>
</evidence>
<evidence type="ECO:0000256" key="3">
    <source>
        <dbReference type="ARBA" id="ARBA00013017"/>
    </source>
</evidence>
<keyword evidence="4" id="KW-0575">Peroxidase</keyword>
<gene>
    <name evidence="23" type="ORF">N866_02110</name>
</gene>
<evidence type="ECO:0000256" key="20">
    <source>
        <dbReference type="ARBA" id="ARBA00083736"/>
    </source>
</evidence>
<accession>A0A021W0S8</accession>
<evidence type="ECO:0000256" key="19">
    <source>
        <dbReference type="ARBA" id="ARBA00082991"/>
    </source>
</evidence>
<comment type="catalytic activity">
    <reaction evidence="12">
        <text>a hydroperoxide + [thioredoxin]-dithiol = an alcohol + [thioredoxin]-disulfide + H2O</text>
        <dbReference type="Rhea" id="RHEA:62620"/>
        <dbReference type="Rhea" id="RHEA-COMP:10698"/>
        <dbReference type="Rhea" id="RHEA-COMP:10700"/>
        <dbReference type="ChEBI" id="CHEBI:15377"/>
        <dbReference type="ChEBI" id="CHEBI:29950"/>
        <dbReference type="ChEBI" id="CHEBI:30879"/>
        <dbReference type="ChEBI" id="CHEBI:35924"/>
        <dbReference type="ChEBI" id="CHEBI:50058"/>
        <dbReference type="EC" id="1.11.1.24"/>
    </reaction>
</comment>
<evidence type="ECO:0000256" key="16">
    <source>
        <dbReference type="ARBA" id="ARBA00065226"/>
    </source>
</evidence>
<protein>
    <recommendedName>
        <fullName evidence="18">Alkyl hydroperoxide reductase E</fullName>
        <ecNumber evidence="3">1.11.1.24</ecNumber>
        <ecNumber evidence="17">1.11.1.29</ecNumber>
    </recommendedName>
    <alternativeName>
        <fullName evidence="11">Bacterioferritin comigratory protein</fullName>
    </alternativeName>
    <alternativeName>
        <fullName evidence="19">Mycoredoxin-dependent peroxiredoxin</fullName>
    </alternativeName>
    <alternativeName>
        <fullName evidence="20">Peroxiredoxin AhpE</fullName>
    </alternativeName>
    <alternativeName>
        <fullName evidence="9">Thioredoxin peroxidase</fullName>
    </alternativeName>
</protein>
<dbReference type="SUPFAM" id="SSF52833">
    <property type="entry name" value="Thioredoxin-like"/>
    <property type="match status" value="1"/>
</dbReference>